<organism evidence="5">
    <name type="scientific">uncultured marine group II/III euryarchaeote KM3_127_D04</name>
    <dbReference type="NCBI Taxonomy" id="1457857"/>
    <lineage>
        <taxon>Archaea</taxon>
        <taxon>Methanobacteriati</taxon>
        <taxon>Methanobacteriota</taxon>
        <taxon>environmental samples</taxon>
    </lineage>
</organism>
<evidence type="ECO:0000259" key="2">
    <source>
        <dbReference type="Pfam" id="PF01977"/>
    </source>
</evidence>
<dbReference type="PANTHER" id="PTHR30108:SF17">
    <property type="entry name" value="FERULIC ACID DECARBOXYLASE 1"/>
    <property type="match status" value="1"/>
</dbReference>
<dbReference type="Gene3D" id="3.40.1670.10">
    <property type="entry name" value="UbiD C-terminal domain-like"/>
    <property type="match status" value="2"/>
</dbReference>
<accession>A0A075G9K9</accession>
<protein>
    <submittedName>
        <fullName evidence="5">3-octaprenyl-4hydroxybenzoate decarboxylase (UbiD)</fullName>
    </submittedName>
</protein>
<dbReference type="InterPro" id="IPR049383">
    <property type="entry name" value="UbiD-like_N"/>
</dbReference>
<gene>
    <name evidence="5" type="primary">ubiD</name>
</gene>
<dbReference type="SUPFAM" id="SSF50475">
    <property type="entry name" value="FMN-binding split barrel"/>
    <property type="match status" value="1"/>
</dbReference>
<dbReference type="EMBL" id="KF900578">
    <property type="protein sequence ID" value="AIE99994.1"/>
    <property type="molecule type" value="Genomic_DNA"/>
</dbReference>
<dbReference type="AlphaFoldDB" id="A0A075G9K9"/>
<name>A0A075G9K9_9EURY</name>
<feature type="domain" description="3-octaprenyl-4-hydroxybenzoate carboxy-lyase-like C-terminal" evidence="4">
    <location>
        <begin position="472"/>
        <end position="595"/>
    </location>
</feature>
<evidence type="ECO:0000256" key="1">
    <source>
        <dbReference type="ARBA" id="ARBA00010021"/>
    </source>
</evidence>
<dbReference type="PANTHER" id="PTHR30108">
    <property type="entry name" value="3-OCTAPRENYL-4-HYDROXYBENZOATE CARBOXY-LYASE-RELATED"/>
    <property type="match status" value="1"/>
</dbReference>
<dbReference type="GO" id="GO:0005737">
    <property type="term" value="C:cytoplasm"/>
    <property type="evidence" value="ECO:0007669"/>
    <property type="project" value="TreeGrafter"/>
</dbReference>
<dbReference type="InterPro" id="IPR049381">
    <property type="entry name" value="UbiD-like_C"/>
</dbReference>
<dbReference type="InterPro" id="IPR002830">
    <property type="entry name" value="UbiD"/>
</dbReference>
<dbReference type="NCBIfam" id="TIGR00148">
    <property type="entry name" value="UbiD family decarboxylase"/>
    <property type="match status" value="1"/>
</dbReference>
<evidence type="ECO:0000259" key="4">
    <source>
        <dbReference type="Pfam" id="PF20696"/>
    </source>
</evidence>
<dbReference type="Pfam" id="PF20695">
    <property type="entry name" value="UbiD_N"/>
    <property type="match status" value="1"/>
</dbReference>
<dbReference type="SUPFAM" id="SSF143968">
    <property type="entry name" value="UbiD C-terminal domain-like"/>
    <property type="match status" value="2"/>
</dbReference>
<feature type="domain" description="3-octaprenyl-4-hydroxybenzoate carboxy-lyase-like N-terminal" evidence="3">
    <location>
        <begin position="158"/>
        <end position="238"/>
    </location>
</feature>
<dbReference type="Pfam" id="PF20696">
    <property type="entry name" value="UbiD_C"/>
    <property type="match status" value="1"/>
</dbReference>
<evidence type="ECO:0000313" key="5">
    <source>
        <dbReference type="EMBL" id="AIE99994.1"/>
    </source>
</evidence>
<feature type="domain" description="3-octaprenyl-4-hydroxybenzoate carboxy-lyase-like Rift-related" evidence="2">
    <location>
        <begin position="271"/>
        <end position="466"/>
    </location>
</feature>
<sequence length="772" mass="84930">MELGTRRDRLFSNPTLEEVLFEDITLLCELLRGAVGEDYTNAMDAFTDDVGWQRKIEIIAGDIGDTFAAVNGCSDSRVILYQHDFETLTSTVECGIAATWSGSYNQHVTRRDVCDHDDGRHALDHETVGCAIYDSVANILNDESPRGAMTWHRLSRYLDALEGAGELLRVSEPIDCHLEAATIADKLVKRGGPSVIFEQPRLHDGSISEFPLAMNLFGTRQRTNRALGVEEPSEIGEQMVELMKPDIGAILRAPWKGIPLALRGMAMAPKRVRKGACQQVRMSEPDLTRLPIPTTWPEDGGPFITLPLVVTADPKTGVHNMGMYRGQIFGPKEVGLHWQSHKHGAEHAAGAGDGRMPVAICIGGPPELIFSAISPLPDNLSEYEFAGLLGGKRLRLTKCLTNDLLVPAEADFVIEGYTIPSETRTEGPFGDHFGYYSLQDEFPVLHVTAITHRRNAVLPATIVGLPPMEDGYLGEGVGDAFLPVLKFQHRDVIDLFLPLETGFHNLAIVASKHRYPRQARKTVLGLLGAGQMMFLKSVIACDPDHPVKDLEALLDALDSKVSITHDIQVLDGQVADTLAHSSPWQDVHSKVIIDASSPVASDPLSGLLLPPGPGESFAEKVSLVDGVSSVRMLRPSIMVVTTHIQGGPRPEASMENVNEEAAAAQRAHIAKLRDEIWSLGGGENLRWLFITDDDADLSDEDWKRRLLWQLFCRFDVARDLHFDEDRSRLAWDATAPIPSNKGPLPVRRWPAVTLHDPIVEAKVDAWMDKEGL</sequence>
<dbReference type="InterPro" id="IPR048304">
    <property type="entry name" value="UbiD_Rift_dom"/>
</dbReference>
<proteinExistence type="inferred from homology"/>
<comment type="similarity">
    <text evidence="1">Belongs to the UbiD family.</text>
</comment>
<evidence type="ECO:0000259" key="3">
    <source>
        <dbReference type="Pfam" id="PF20695"/>
    </source>
</evidence>
<dbReference type="Pfam" id="PF01977">
    <property type="entry name" value="UbiD"/>
    <property type="match status" value="1"/>
</dbReference>
<dbReference type="GO" id="GO:0016831">
    <property type="term" value="F:carboxy-lyase activity"/>
    <property type="evidence" value="ECO:0007669"/>
    <property type="project" value="InterPro"/>
</dbReference>
<reference evidence="5" key="1">
    <citation type="journal article" date="2014" name="Genome Biol. Evol.">
        <title>Pangenome evidence for extensive interdomain horizontal transfer affecting lineage core and shell genes in uncultured planktonic thaumarchaeota and euryarchaeota.</title>
        <authorList>
            <person name="Deschamps P."/>
            <person name="Zivanovic Y."/>
            <person name="Moreira D."/>
            <person name="Rodriguez-Valera F."/>
            <person name="Lopez-Garcia P."/>
        </authorList>
    </citation>
    <scope>NUCLEOTIDE SEQUENCE</scope>
</reference>